<comment type="caution">
    <text evidence="5">The sequence shown here is derived from an EMBL/GenBank/DDBJ whole genome shotgun (WGS) entry which is preliminary data.</text>
</comment>
<keyword evidence="6" id="KW-1185">Reference proteome</keyword>
<feature type="compositionally biased region" description="Low complexity" evidence="4">
    <location>
        <begin position="72"/>
        <end position="82"/>
    </location>
</feature>
<feature type="region of interest" description="Disordered" evidence="4">
    <location>
        <begin position="67"/>
        <end position="87"/>
    </location>
</feature>
<comment type="caution">
    <text evidence="3">Lacks conserved residue(s) required for the propagation of feature annotation.</text>
</comment>
<feature type="compositionally biased region" description="Low complexity" evidence="4">
    <location>
        <begin position="161"/>
        <end position="171"/>
    </location>
</feature>
<name>A0AAD8N4Y4_9APIA</name>
<feature type="region of interest" description="Disordered" evidence="4">
    <location>
        <begin position="292"/>
        <end position="324"/>
    </location>
</feature>
<gene>
    <name evidence="5" type="ORF">POM88_006677</name>
</gene>
<dbReference type="EMBL" id="JAUIZM010000002">
    <property type="protein sequence ID" value="KAK1396814.1"/>
    <property type="molecule type" value="Genomic_DNA"/>
</dbReference>
<feature type="region of interest" description="Leucine repeat I (LRI)" evidence="3">
    <location>
        <begin position="385"/>
        <end position="445"/>
    </location>
</feature>
<dbReference type="PROSITE" id="PS50985">
    <property type="entry name" value="GRAS"/>
    <property type="match status" value="1"/>
</dbReference>
<sequence length="761" mass="85246">MVMDPRYNDTTDTINGFEDSINGFDFGDEMVLPGFDLSTSIDSGFKLNDDYVDLSFLDIPERLVDPHPGYANGTTNSSSGSSEVDSPDDFSDGVLKFLNQILLEEKIDEKPSMFHDPLALQAAEKSFYEVLGKEYPHPTYQPPDDIYQSVEIVSEYFAESSSEASTSSGNSVGNQYEPPQWAGDSRDLRSSNQRNQPSEYLSSFDMESRPKGTVASENSFSNNINGLMDYSMSSHVISNIFNDKDSMLQFKKGMEEASKFLPSIPQLGNLNNYVLPSNTKEGPPAVQVKVEVDEISPSSSRGRKQYHRQGSLSEEDERSSKQSAVYVEEVELSEMFDKVLLCGPSCDKEEPIEASPVAHLDNVATRGSKGGKSRSVRKDSNTEGIDLTTLLISCAQSVAADDRRTAHEQLKLIRQHASVSGDASQRLAVIFANGLEARLAGTGTQLYAALSSKRISAIEKIKAYQVYLSACPFTKISVFFANNMIVDKASNAATLHIIDFGIQYGFQWPVLIQCLSRRPGGPPKLRITGIELPQPGFRPAEHMEATGRRLRSYCERFNVPFEYNAIATQKWETITVEDLKLDNNEVVAVNCCLRFRNLLDETVVVNNPRDAVLKLVRKVNPNIFVQAVVNGSYSASFFGTRFREALFHYSALFDIFDTTVPRDDPQRLNFEREFCGREVMNVVACEGVERVERPETYKKWQGRITEAGFKLLPLDRKLFQKLSHKVRSEYHKDFVFDNDGQWLVVGWKGRILYATSAWVPA</sequence>
<dbReference type="AlphaFoldDB" id="A0AAD8N4Y4"/>
<feature type="compositionally biased region" description="Polar residues" evidence="4">
    <location>
        <begin position="190"/>
        <end position="201"/>
    </location>
</feature>
<reference evidence="5" key="1">
    <citation type="submission" date="2023-02" db="EMBL/GenBank/DDBJ databases">
        <title>Genome of toxic invasive species Heracleum sosnowskyi carries increased number of genes despite the absence of recent whole-genome duplications.</title>
        <authorList>
            <person name="Schelkunov M."/>
            <person name="Shtratnikova V."/>
            <person name="Makarenko M."/>
            <person name="Klepikova A."/>
            <person name="Omelchenko D."/>
            <person name="Novikova G."/>
            <person name="Obukhova E."/>
            <person name="Bogdanov V."/>
            <person name="Penin A."/>
            <person name="Logacheva M."/>
        </authorList>
    </citation>
    <scope>NUCLEOTIDE SEQUENCE</scope>
    <source>
        <strain evidence="5">Hsosn_3</strain>
        <tissue evidence="5">Leaf</tissue>
    </source>
</reference>
<keyword evidence="1" id="KW-0805">Transcription regulation</keyword>
<evidence type="ECO:0000256" key="3">
    <source>
        <dbReference type="PROSITE-ProRule" id="PRU01191"/>
    </source>
</evidence>
<feature type="region of interest" description="SAW" evidence="3">
    <location>
        <begin position="684"/>
        <end position="759"/>
    </location>
</feature>
<feature type="region of interest" description="Leucine repeat II (LRII)" evidence="3">
    <location>
        <begin position="545"/>
        <end position="577"/>
    </location>
</feature>
<feature type="short sequence motif" description="VHIID" evidence="3">
    <location>
        <begin position="495"/>
        <end position="499"/>
    </location>
</feature>
<evidence type="ECO:0000313" key="5">
    <source>
        <dbReference type="EMBL" id="KAK1396814.1"/>
    </source>
</evidence>
<evidence type="ECO:0000313" key="6">
    <source>
        <dbReference type="Proteomes" id="UP001237642"/>
    </source>
</evidence>
<protein>
    <submittedName>
        <fullName evidence="5">Scarecrow-like protein 14</fullName>
    </submittedName>
</protein>
<feature type="region of interest" description="VHIID" evidence="3">
    <location>
        <begin position="464"/>
        <end position="529"/>
    </location>
</feature>
<proteinExistence type="inferred from homology"/>
<dbReference type="PANTHER" id="PTHR31636">
    <property type="entry name" value="OSJNBA0084A10.13 PROTEIN-RELATED"/>
    <property type="match status" value="1"/>
</dbReference>
<accession>A0AAD8N4Y4</accession>
<dbReference type="InterPro" id="IPR005202">
    <property type="entry name" value="TF_GRAS"/>
</dbReference>
<organism evidence="5 6">
    <name type="scientific">Heracleum sosnowskyi</name>
    <dbReference type="NCBI Taxonomy" id="360622"/>
    <lineage>
        <taxon>Eukaryota</taxon>
        <taxon>Viridiplantae</taxon>
        <taxon>Streptophyta</taxon>
        <taxon>Embryophyta</taxon>
        <taxon>Tracheophyta</taxon>
        <taxon>Spermatophyta</taxon>
        <taxon>Magnoliopsida</taxon>
        <taxon>eudicotyledons</taxon>
        <taxon>Gunneridae</taxon>
        <taxon>Pentapetalae</taxon>
        <taxon>asterids</taxon>
        <taxon>campanulids</taxon>
        <taxon>Apiales</taxon>
        <taxon>Apiaceae</taxon>
        <taxon>Apioideae</taxon>
        <taxon>apioid superclade</taxon>
        <taxon>Tordylieae</taxon>
        <taxon>Tordyliinae</taxon>
        <taxon>Heracleum</taxon>
    </lineage>
</organism>
<evidence type="ECO:0000256" key="1">
    <source>
        <dbReference type="ARBA" id="ARBA00023015"/>
    </source>
</evidence>
<dbReference type="Pfam" id="PF03514">
    <property type="entry name" value="GRAS"/>
    <property type="match status" value="1"/>
</dbReference>
<keyword evidence="2" id="KW-0804">Transcription</keyword>
<evidence type="ECO:0000256" key="2">
    <source>
        <dbReference type="ARBA" id="ARBA00023163"/>
    </source>
</evidence>
<reference evidence="5" key="2">
    <citation type="submission" date="2023-05" db="EMBL/GenBank/DDBJ databases">
        <authorList>
            <person name="Schelkunov M.I."/>
        </authorList>
    </citation>
    <scope>NUCLEOTIDE SEQUENCE</scope>
    <source>
        <strain evidence="5">Hsosn_3</strain>
        <tissue evidence="5">Leaf</tissue>
    </source>
</reference>
<dbReference type="Proteomes" id="UP001237642">
    <property type="component" value="Unassembled WGS sequence"/>
</dbReference>
<feature type="region of interest" description="Disordered" evidence="4">
    <location>
        <begin position="161"/>
        <end position="217"/>
    </location>
</feature>
<evidence type="ECO:0000256" key="4">
    <source>
        <dbReference type="SAM" id="MobiDB-lite"/>
    </source>
</evidence>
<comment type="similarity">
    <text evidence="3">Belongs to the GRAS family.</text>
</comment>